<proteinExistence type="inferred from homology"/>
<comment type="function">
    <text evidence="6">Participates in DNA repair and in chromosomal DNA replication.</text>
</comment>
<dbReference type="GO" id="GO:0042276">
    <property type="term" value="P:error-prone translesion synthesis"/>
    <property type="evidence" value="ECO:0007669"/>
    <property type="project" value="TreeGrafter"/>
</dbReference>
<keyword evidence="3 6" id="KW-0235">DNA replication</keyword>
<comment type="caution">
    <text evidence="9">The sequence shown here is derived from an EMBL/GenBank/DDBJ whole genome shotgun (WGS) entry which is preliminary data.</text>
</comment>
<reference evidence="9 10" key="1">
    <citation type="journal article" date="2018" name="Proc. Natl. Acad. Sci. U.S.A.">
        <title>Draft genome sequence of Camellia sinensis var. sinensis provides insights into the evolution of the tea genome and tea quality.</title>
        <authorList>
            <person name="Wei C."/>
            <person name="Yang H."/>
            <person name="Wang S."/>
            <person name="Zhao J."/>
            <person name="Liu C."/>
            <person name="Gao L."/>
            <person name="Xia E."/>
            <person name="Lu Y."/>
            <person name="Tai Y."/>
            <person name="She G."/>
            <person name="Sun J."/>
            <person name="Cao H."/>
            <person name="Tong W."/>
            <person name="Gao Q."/>
            <person name="Li Y."/>
            <person name="Deng W."/>
            <person name="Jiang X."/>
            <person name="Wang W."/>
            <person name="Chen Q."/>
            <person name="Zhang S."/>
            <person name="Li H."/>
            <person name="Wu J."/>
            <person name="Wang P."/>
            <person name="Li P."/>
            <person name="Shi C."/>
            <person name="Zheng F."/>
            <person name="Jian J."/>
            <person name="Huang B."/>
            <person name="Shan D."/>
            <person name="Shi M."/>
            <person name="Fang C."/>
            <person name="Yue Y."/>
            <person name="Li F."/>
            <person name="Li D."/>
            <person name="Wei S."/>
            <person name="Han B."/>
            <person name="Jiang C."/>
            <person name="Yin Y."/>
            <person name="Xia T."/>
            <person name="Zhang Z."/>
            <person name="Bennetzen J.L."/>
            <person name="Zhao S."/>
            <person name="Wan X."/>
        </authorList>
    </citation>
    <scope>NUCLEOTIDE SEQUENCE [LARGE SCALE GENOMIC DNA]</scope>
    <source>
        <strain evidence="10">cv. Shuchazao</strain>
        <tissue evidence="9">Leaf</tissue>
    </source>
</reference>
<dbReference type="InterPro" id="IPR024639">
    <property type="entry name" value="DNA_pol_e_bsu_N"/>
</dbReference>
<keyword evidence="4 6" id="KW-0238">DNA-binding</keyword>
<evidence type="ECO:0000256" key="6">
    <source>
        <dbReference type="PIRNR" id="PIRNR000799"/>
    </source>
</evidence>
<evidence type="ECO:0000259" key="7">
    <source>
        <dbReference type="Pfam" id="PF04042"/>
    </source>
</evidence>
<sequence>MSGVIRKKVQRKFKMGGYTLKVEALNEVLSFLTHFQDAQDEALDLLLDQLQHQSLKSSILDKEPLHRVVSLLLEADGESPNSSNSSSSSSSPAALRIIDAFLIPKFRYDPVRKIFFEYVINSLYPPISVSFHYYYRHTGKIPIHGDASAKATLYRDRFLLLLQRLSRDQHFSKPAFDTERSQFGSCEITTGFFSENTVVLAEGEMLLDGIFQVKTCGFPPLEDRDKSIAAFPGLDFFGGGTLAKEETVSLFLGMAMDNLPYEYPWGPNPYFITLANVDIVLTVEKTMGKLETILDGYENVEVVPSLFVFMGNFCTHPCNLSFNSFSSLRLQFGKFGQMIGARQRLKEHSRFLLIPGPDDAGPSTVLPRCALPKYVTEEFQKHIPNAIFASNPCRVKFCTQEILFFRQDLLYRMRRSCLMPPSTEETTDPFEHLVATITHQSHLCPLSLTVQPIIWNYDHCLHLYPIPHTVLLPSVLLSSSKLDFELKNGLFG</sequence>
<dbReference type="PANTHER" id="PTHR12708">
    <property type="entry name" value="DNA POLYMERASE EPSILON SUBUNIT B"/>
    <property type="match status" value="1"/>
</dbReference>
<evidence type="ECO:0000259" key="8">
    <source>
        <dbReference type="Pfam" id="PF12213"/>
    </source>
</evidence>
<organism evidence="9 10">
    <name type="scientific">Camellia sinensis var. sinensis</name>
    <name type="common">China tea</name>
    <dbReference type="NCBI Taxonomy" id="542762"/>
    <lineage>
        <taxon>Eukaryota</taxon>
        <taxon>Viridiplantae</taxon>
        <taxon>Streptophyta</taxon>
        <taxon>Embryophyta</taxon>
        <taxon>Tracheophyta</taxon>
        <taxon>Spermatophyta</taxon>
        <taxon>Magnoliopsida</taxon>
        <taxon>eudicotyledons</taxon>
        <taxon>Gunneridae</taxon>
        <taxon>Pentapetalae</taxon>
        <taxon>asterids</taxon>
        <taxon>Ericales</taxon>
        <taxon>Theaceae</taxon>
        <taxon>Camellia</taxon>
    </lineage>
</organism>
<keyword evidence="5 6" id="KW-0539">Nucleus</keyword>
<evidence type="ECO:0000256" key="3">
    <source>
        <dbReference type="ARBA" id="ARBA00022705"/>
    </source>
</evidence>
<dbReference type="Gene3D" id="1.10.8.60">
    <property type="match status" value="1"/>
</dbReference>
<dbReference type="AlphaFoldDB" id="A0A4S4DHY9"/>
<dbReference type="STRING" id="542762.A0A4S4DHY9"/>
<keyword evidence="10" id="KW-1185">Reference proteome</keyword>
<protein>
    <recommendedName>
        <fullName evidence="6">DNA polymerase epsilon subunit</fullName>
    </recommendedName>
    <alternativeName>
        <fullName evidence="6">DNA polymerase II subunit 2</fullName>
    </alternativeName>
</protein>
<evidence type="ECO:0000256" key="5">
    <source>
        <dbReference type="ARBA" id="ARBA00023242"/>
    </source>
</evidence>
<accession>A0A4S4DHY9</accession>
<dbReference type="GO" id="GO:0006261">
    <property type="term" value="P:DNA-templated DNA replication"/>
    <property type="evidence" value="ECO:0007669"/>
    <property type="project" value="InterPro"/>
</dbReference>
<name>A0A4S4DHY9_CAMSN</name>
<comment type="subcellular location">
    <subcellularLocation>
        <location evidence="1 6">Nucleus</location>
    </subcellularLocation>
</comment>
<feature type="domain" description="DNA polymerase epsilon subunit B N-terminal" evidence="8">
    <location>
        <begin position="5"/>
        <end position="66"/>
    </location>
</feature>
<dbReference type="PANTHER" id="PTHR12708:SF0">
    <property type="entry name" value="DNA POLYMERASE EPSILON SUBUNIT 2"/>
    <property type="match status" value="1"/>
</dbReference>
<dbReference type="InterPro" id="IPR007185">
    <property type="entry name" value="DNA_pol_a/d/e_bsu"/>
</dbReference>
<evidence type="ECO:0000313" key="10">
    <source>
        <dbReference type="Proteomes" id="UP000306102"/>
    </source>
</evidence>
<dbReference type="Pfam" id="PF04042">
    <property type="entry name" value="DNA_pol_E_B"/>
    <property type="match status" value="1"/>
</dbReference>
<dbReference type="GO" id="GO:0008622">
    <property type="term" value="C:epsilon DNA polymerase complex"/>
    <property type="evidence" value="ECO:0007669"/>
    <property type="project" value="UniProtKB-UniRule"/>
</dbReference>
<feature type="domain" description="DNA polymerase alpha/delta/epsilon subunit B" evidence="7">
    <location>
        <begin position="283"/>
        <end position="474"/>
    </location>
</feature>
<dbReference type="Pfam" id="PF12213">
    <property type="entry name" value="Dpoe2NT"/>
    <property type="match status" value="1"/>
</dbReference>
<evidence type="ECO:0000256" key="2">
    <source>
        <dbReference type="ARBA" id="ARBA00009560"/>
    </source>
</evidence>
<comment type="similarity">
    <text evidence="2 6">Belongs to the DNA polymerase epsilon subunit B family.</text>
</comment>
<dbReference type="EMBL" id="SDRB02011402">
    <property type="protein sequence ID" value="THG01526.1"/>
    <property type="molecule type" value="Genomic_DNA"/>
</dbReference>
<evidence type="ECO:0000313" key="9">
    <source>
        <dbReference type="EMBL" id="THG01526.1"/>
    </source>
</evidence>
<evidence type="ECO:0000256" key="4">
    <source>
        <dbReference type="ARBA" id="ARBA00023125"/>
    </source>
</evidence>
<dbReference type="GO" id="GO:0003677">
    <property type="term" value="F:DNA binding"/>
    <property type="evidence" value="ECO:0007669"/>
    <property type="project" value="UniProtKB-UniRule"/>
</dbReference>
<dbReference type="PIRSF" id="PIRSF000799">
    <property type="entry name" value="DNA_pol_eps_2"/>
    <property type="match status" value="1"/>
</dbReference>
<dbReference type="Proteomes" id="UP000306102">
    <property type="component" value="Unassembled WGS sequence"/>
</dbReference>
<dbReference type="InterPro" id="IPR016266">
    <property type="entry name" value="POLE2"/>
</dbReference>
<evidence type="ECO:0000256" key="1">
    <source>
        <dbReference type="ARBA" id="ARBA00004123"/>
    </source>
</evidence>
<gene>
    <name evidence="9" type="ORF">TEA_020782</name>
</gene>